<feature type="transmembrane region" description="Helical" evidence="27">
    <location>
        <begin position="18"/>
        <end position="38"/>
    </location>
</feature>
<reference evidence="31" key="1">
    <citation type="submission" date="2024-04" db="UniProtKB">
        <authorList>
            <consortium name="EnsemblMetazoa"/>
        </authorList>
    </citation>
    <scope>IDENTIFICATION</scope>
    <source>
        <strain evidence="31">EBRO</strain>
    </source>
</reference>
<feature type="region of interest" description="Disordered" evidence="26">
    <location>
        <begin position="62"/>
        <end position="94"/>
    </location>
</feature>
<evidence type="ECO:0000313" key="32">
    <source>
        <dbReference type="Proteomes" id="UP000075880"/>
    </source>
</evidence>
<dbReference type="PRINTS" id="PR00756">
    <property type="entry name" value="ALADIPTASE"/>
</dbReference>
<dbReference type="FunFam" id="1.10.390.10:FF:000006">
    <property type="entry name" value="Puromycin-sensitive aminopeptidase"/>
    <property type="match status" value="1"/>
</dbReference>
<comment type="cofactor">
    <cofactor evidence="24">
        <name>Zn(2+)</name>
        <dbReference type="ChEBI" id="CHEBI:29105"/>
    </cofactor>
    <text evidence="24">Binds 1 zinc ion per subunit.</text>
</comment>
<dbReference type="PANTHER" id="PTHR11533:SF276">
    <property type="entry name" value="GLUTAMYL AMINOPEPTIDASE"/>
    <property type="match status" value="1"/>
</dbReference>
<keyword evidence="22" id="KW-0449">Lipoprotein</keyword>
<evidence type="ECO:0000256" key="3">
    <source>
        <dbReference type="ARBA" id="ARBA00004609"/>
    </source>
</evidence>
<evidence type="ECO:0000256" key="14">
    <source>
        <dbReference type="ARBA" id="ARBA00022833"/>
    </source>
</evidence>
<keyword evidence="18" id="KW-0482">Metalloprotease</keyword>
<dbReference type="Gene3D" id="2.60.40.1910">
    <property type="match status" value="1"/>
</dbReference>
<dbReference type="GO" id="GO:0006508">
    <property type="term" value="P:proteolysis"/>
    <property type="evidence" value="ECO:0007669"/>
    <property type="project" value="UniProtKB-KW"/>
</dbReference>
<evidence type="ECO:0000256" key="26">
    <source>
        <dbReference type="SAM" id="MobiDB-lite"/>
    </source>
</evidence>
<feature type="binding site" evidence="24">
    <location>
        <position position="428"/>
    </location>
    <ligand>
        <name>Zn(2+)</name>
        <dbReference type="ChEBI" id="CHEBI:29105"/>
        <note>catalytic</note>
    </ligand>
</feature>
<accession>A0AAG5CNJ1</accession>
<comment type="subcellular location">
    <subcellularLocation>
        <location evidence="3">Cell membrane</location>
        <topology evidence="3">Lipid-anchor</topology>
        <topology evidence="3">GPI-anchor</topology>
    </subcellularLocation>
    <subcellularLocation>
        <location evidence="2">Cell membrane</location>
        <topology evidence="2">Single-pass type II membrane protein</topology>
    </subcellularLocation>
</comment>
<dbReference type="FunFam" id="2.60.40.1910:FF:000003">
    <property type="entry name" value="Aminopeptidase"/>
    <property type="match status" value="1"/>
</dbReference>
<keyword evidence="11 27" id="KW-0812">Transmembrane</keyword>
<evidence type="ECO:0000256" key="4">
    <source>
        <dbReference type="ARBA" id="ARBA00010136"/>
    </source>
</evidence>
<keyword evidence="21" id="KW-0325">Glycoprotein</keyword>
<evidence type="ECO:0000256" key="1">
    <source>
        <dbReference type="ARBA" id="ARBA00001703"/>
    </source>
</evidence>
<keyword evidence="10" id="KW-0645">Protease</keyword>
<dbReference type="InterPro" id="IPR001930">
    <property type="entry name" value="Peptidase_M1"/>
</dbReference>
<keyword evidence="16" id="KW-0735">Signal-anchor</keyword>
<dbReference type="PANTHER" id="PTHR11533">
    <property type="entry name" value="PROTEASE M1 ZINC METALLOPROTEASE"/>
    <property type="match status" value="1"/>
</dbReference>
<evidence type="ECO:0000256" key="16">
    <source>
        <dbReference type="ARBA" id="ARBA00022968"/>
    </source>
</evidence>
<feature type="domain" description="Aminopeptidase N-like N-terminal" evidence="30">
    <location>
        <begin position="128"/>
        <end position="317"/>
    </location>
</feature>
<dbReference type="AlphaFoldDB" id="A0AAG5CNJ1"/>
<dbReference type="SUPFAM" id="SSF55486">
    <property type="entry name" value="Metalloproteases ('zincins'), catalytic domain"/>
    <property type="match status" value="1"/>
</dbReference>
<evidence type="ECO:0000256" key="24">
    <source>
        <dbReference type="PIRSR" id="PIRSR634016-3"/>
    </source>
</evidence>
<dbReference type="InterPro" id="IPR042097">
    <property type="entry name" value="Aminopeptidase_N-like_N_sf"/>
</dbReference>
<evidence type="ECO:0000256" key="27">
    <source>
        <dbReference type="SAM" id="Phobius"/>
    </source>
</evidence>
<keyword evidence="20" id="KW-1015">Disulfide bond</keyword>
<dbReference type="GO" id="GO:0043171">
    <property type="term" value="P:peptide catabolic process"/>
    <property type="evidence" value="ECO:0007669"/>
    <property type="project" value="TreeGrafter"/>
</dbReference>
<feature type="site" description="Transition state stabilizer" evidence="25">
    <location>
        <position position="514"/>
    </location>
</feature>
<dbReference type="Gene3D" id="1.25.50.20">
    <property type="match status" value="1"/>
</dbReference>
<dbReference type="Proteomes" id="UP000075880">
    <property type="component" value="Unassembled WGS sequence"/>
</dbReference>
<dbReference type="CDD" id="cd09601">
    <property type="entry name" value="M1_APN-Q_like"/>
    <property type="match status" value="1"/>
</dbReference>
<feature type="active site" description="Proton acceptor" evidence="23">
    <location>
        <position position="429"/>
    </location>
</feature>
<dbReference type="GO" id="GO:0005886">
    <property type="term" value="C:plasma membrane"/>
    <property type="evidence" value="ECO:0007669"/>
    <property type="project" value="UniProtKB-SubCell"/>
</dbReference>
<dbReference type="GO" id="GO:0004230">
    <property type="term" value="F:glutamyl aminopeptidase activity"/>
    <property type="evidence" value="ECO:0007669"/>
    <property type="project" value="UniProtKB-EC"/>
</dbReference>
<dbReference type="InterPro" id="IPR045357">
    <property type="entry name" value="Aminopeptidase_N-like_N"/>
</dbReference>
<organism evidence="31 32">
    <name type="scientific">Anopheles atroparvus</name>
    <name type="common">European mosquito</name>
    <dbReference type="NCBI Taxonomy" id="41427"/>
    <lineage>
        <taxon>Eukaryota</taxon>
        <taxon>Metazoa</taxon>
        <taxon>Ecdysozoa</taxon>
        <taxon>Arthropoda</taxon>
        <taxon>Hexapoda</taxon>
        <taxon>Insecta</taxon>
        <taxon>Pterygota</taxon>
        <taxon>Neoptera</taxon>
        <taxon>Endopterygota</taxon>
        <taxon>Diptera</taxon>
        <taxon>Nematocera</taxon>
        <taxon>Culicoidea</taxon>
        <taxon>Culicidae</taxon>
        <taxon>Anophelinae</taxon>
        <taxon>Anopheles</taxon>
    </lineage>
</organism>
<evidence type="ECO:0000256" key="19">
    <source>
        <dbReference type="ARBA" id="ARBA00023136"/>
    </source>
</evidence>
<evidence type="ECO:0000256" key="12">
    <source>
        <dbReference type="ARBA" id="ARBA00022723"/>
    </source>
</evidence>
<dbReference type="Pfam" id="PF17900">
    <property type="entry name" value="Peptidase_M1_N"/>
    <property type="match status" value="1"/>
</dbReference>
<keyword evidence="9" id="KW-0336">GPI-anchor</keyword>
<dbReference type="EC" id="3.4.11.7" evidence="6"/>
<evidence type="ECO:0000256" key="7">
    <source>
        <dbReference type="ARBA" id="ARBA00022438"/>
    </source>
</evidence>
<feature type="binding site" evidence="24">
    <location>
        <position position="432"/>
    </location>
    <ligand>
        <name>Zn(2+)</name>
        <dbReference type="ChEBI" id="CHEBI:29105"/>
        <note>catalytic</note>
    </ligand>
</feature>
<dbReference type="SUPFAM" id="SSF63737">
    <property type="entry name" value="Leukotriene A4 hydrolase N-terminal domain"/>
    <property type="match status" value="1"/>
</dbReference>
<dbReference type="InterPro" id="IPR024571">
    <property type="entry name" value="ERAP1-like_C_dom"/>
</dbReference>
<dbReference type="InterPro" id="IPR034016">
    <property type="entry name" value="M1_APN-typ"/>
</dbReference>
<evidence type="ECO:0000256" key="17">
    <source>
        <dbReference type="ARBA" id="ARBA00022989"/>
    </source>
</evidence>
<comment type="subunit">
    <text evidence="5">Homodimer; disulfide-linked.</text>
</comment>
<keyword evidence="8" id="KW-1003">Cell membrane</keyword>
<evidence type="ECO:0000256" key="6">
    <source>
        <dbReference type="ARBA" id="ARBA00012567"/>
    </source>
</evidence>
<dbReference type="EnsemblMetazoa" id="ENSAATROPT000379">
    <property type="protein sequence ID" value="ENSAATROPP000361"/>
    <property type="gene ID" value="ENSAATROPG000311"/>
</dbReference>
<dbReference type="GO" id="GO:0070006">
    <property type="term" value="F:metalloaminopeptidase activity"/>
    <property type="evidence" value="ECO:0007669"/>
    <property type="project" value="TreeGrafter"/>
</dbReference>
<keyword evidence="14 24" id="KW-0862">Zinc</keyword>
<dbReference type="InterPro" id="IPR014782">
    <property type="entry name" value="Peptidase_M1_dom"/>
</dbReference>
<keyword evidence="7" id="KW-0031">Aminopeptidase</keyword>
<dbReference type="Pfam" id="PF11838">
    <property type="entry name" value="ERAP1_C"/>
    <property type="match status" value="1"/>
</dbReference>
<dbReference type="FunFam" id="1.25.50.20:FF:000001">
    <property type="entry name" value="Aminopeptidase"/>
    <property type="match status" value="1"/>
</dbReference>
<evidence type="ECO:0000259" key="28">
    <source>
        <dbReference type="Pfam" id="PF01433"/>
    </source>
</evidence>
<dbReference type="Gene3D" id="1.10.390.10">
    <property type="entry name" value="Neutral Protease Domain 2"/>
    <property type="match status" value="1"/>
</dbReference>
<evidence type="ECO:0000256" key="22">
    <source>
        <dbReference type="ARBA" id="ARBA00023288"/>
    </source>
</evidence>
<feature type="binding site" evidence="24">
    <location>
        <position position="451"/>
    </location>
    <ligand>
        <name>Zn(2+)</name>
        <dbReference type="ChEBI" id="CHEBI:29105"/>
        <note>catalytic</note>
    </ligand>
</feature>
<dbReference type="GO" id="GO:0098552">
    <property type="term" value="C:side of membrane"/>
    <property type="evidence" value="ECO:0007669"/>
    <property type="project" value="UniProtKB-KW"/>
</dbReference>
<feature type="compositionally biased region" description="Polar residues" evidence="26">
    <location>
        <begin position="83"/>
        <end position="94"/>
    </location>
</feature>
<keyword evidence="32" id="KW-1185">Reference proteome</keyword>
<keyword evidence="12 24" id="KW-0479">Metal-binding</keyword>
<evidence type="ECO:0000256" key="11">
    <source>
        <dbReference type="ARBA" id="ARBA00022692"/>
    </source>
</evidence>
<dbReference type="Gene3D" id="2.60.40.1730">
    <property type="entry name" value="tricorn interacting facor f3 domain"/>
    <property type="match status" value="1"/>
</dbReference>
<proteinExistence type="inferred from homology"/>
<evidence type="ECO:0000256" key="10">
    <source>
        <dbReference type="ARBA" id="ARBA00022670"/>
    </source>
</evidence>
<evidence type="ECO:0000256" key="18">
    <source>
        <dbReference type="ARBA" id="ARBA00023049"/>
    </source>
</evidence>
<evidence type="ECO:0000256" key="8">
    <source>
        <dbReference type="ARBA" id="ARBA00022475"/>
    </source>
</evidence>
<dbReference type="FunFam" id="2.60.40.1730:FF:000001">
    <property type="entry name" value="Leucyl-cystinyl aminopeptidase"/>
    <property type="match status" value="1"/>
</dbReference>
<name>A0AAG5CNJ1_ANOAO</name>
<evidence type="ECO:0000256" key="15">
    <source>
        <dbReference type="ARBA" id="ARBA00022837"/>
    </source>
</evidence>
<dbReference type="Pfam" id="PF01433">
    <property type="entry name" value="Peptidase_M1"/>
    <property type="match status" value="1"/>
</dbReference>
<evidence type="ECO:0000256" key="23">
    <source>
        <dbReference type="PIRSR" id="PIRSR634016-1"/>
    </source>
</evidence>
<evidence type="ECO:0000313" key="31">
    <source>
        <dbReference type="EnsemblMetazoa" id="ENSAATROPP000361"/>
    </source>
</evidence>
<keyword evidence="17 27" id="KW-1133">Transmembrane helix</keyword>
<dbReference type="GO" id="GO:0008270">
    <property type="term" value="F:zinc ion binding"/>
    <property type="evidence" value="ECO:0007669"/>
    <property type="project" value="InterPro"/>
</dbReference>
<keyword evidence="19 27" id="KW-0472">Membrane</keyword>
<comment type="catalytic activity">
    <reaction evidence="1">
        <text>Release of N-terminal glutamate (and to a lesser extent aspartate) from a peptide.</text>
        <dbReference type="EC" id="3.4.11.7"/>
    </reaction>
</comment>
<comment type="similarity">
    <text evidence="4">Belongs to the peptidase M1 family.</text>
</comment>
<sequence>MVNQIVQQSKDWVLGNKLATFLSIALFAMVITTIALAVSNNNNASDLEECQAWLDEYDSTTTTLSPQETTTTVGGATTDSTVQDGGQTTPISMETSPITTTEATTTVETTTAVDPESGINYRLPEAIVPRHYDLLLHPDLESGAFTGRTTITVWAARSTEQIVLHSYQLDIGRITFKCLNDSSFTYINSAYDEKLNFLKINLNRALPVNSISELTIEFSGRLDKEIVGFYASSYKTDDGTERKIATSKFEPTFARQAFPCFDEPQLKAEYTIHLVHPDGDGYEALSNMNVKETVNGQPSTGLATTTFERSVSMSTYLVVFIVSDFVYEEMMIQPVHGNDFKLRVYATRYQKDNIGYALRTARTIIEHYVQYFGIAYPLPKLDMAAIPDFVSGAMETWGLVTYRETSILYNAATSSTANKQRVAGVIGHELAHMWFGNLVTMKWWNELWLNEGFASYIEYKGIQAAEPDWGIEEQFLIDDLHGVLNLDATLGSHPIVVSVESPNQITEIFDTITYSKGASVIRMLEDFVQPEVFRQGVTNYLNKLSFDNGVSEDLMRELDALVPDVSVSDVMDTFTKQKGLPVVTVQSNAYQYILTQQRFLADKDAIETEVSPFNYRWYIPITYVTSDEKESVRRDWFPNDKDQLVIEFPSGTGNGWIKLNFRQIGYYRVNYPVEMWQKFGAALRENVNTFTIGDRTGLLNDAFALADATMLTYDIALELTRYLEKETEYVPWSAIASKLKTIRNLLYNFNSYDDITSYTQRLVSDAAAQVGWEVPETGKHMENLLRTTILDLACSFGHNECLAEAGKRFLEWLNDGAIVHPDLRSIVYTYGIQSNGVTVADWERVLERFRTENDANEKTKLMVALASYPDQRTMRRFLDLSWDVTLIRTQDQLSCIQYIAANRHGEQPAWEHVRENWERLVARFTLGERNLGRMIPSVTGRFTTRARLTELQDFFARYPEAGAGVAARRQAIETIENNMSWLARNEANVAAWLKQDGAPTPA</sequence>
<feature type="compositionally biased region" description="Low complexity" evidence="26">
    <location>
        <begin position="62"/>
        <end position="82"/>
    </location>
</feature>
<protein>
    <recommendedName>
        <fullName evidence="6">glutamyl aminopeptidase</fullName>
        <ecNumber evidence="6">3.4.11.7</ecNumber>
    </recommendedName>
</protein>
<feature type="domain" description="ERAP1-like C-terminal" evidence="29">
    <location>
        <begin position="656"/>
        <end position="976"/>
    </location>
</feature>
<keyword evidence="15" id="KW-0106">Calcium</keyword>
<dbReference type="InterPro" id="IPR050344">
    <property type="entry name" value="Peptidase_M1_aminopeptidases"/>
</dbReference>
<evidence type="ECO:0000259" key="30">
    <source>
        <dbReference type="Pfam" id="PF17900"/>
    </source>
</evidence>
<dbReference type="GO" id="GO:0005615">
    <property type="term" value="C:extracellular space"/>
    <property type="evidence" value="ECO:0007669"/>
    <property type="project" value="TreeGrafter"/>
</dbReference>
<evidence type="ECO:0000259" key="29">
    <source>
        <dbReference type="Pfam" id="PF11838"/>
    </source>
</evidence>
<evidence type="ECO:0000256" key="9">
    <source>
        <dbReference type="ARBA" id="ARBA00022622"/>
    </source>
</evidence>
<keyword evidence="13" id="KW-0378">Hydrolase</keyword>
<dbReference type="InterPro" id="IPR027268">
    <property type="entry name" value="Peptidase_M4/M1_CTD_sf"/>
</dbReference>
<feature type="domain" description="Peptidase M1 membrane alanine aminopeptidase" evidence="28">
    <location>
        <begin position="356"/>
        <end position="574"/>
    </location>
</feature>
<evidence type="ECO:0000256" key="21">
    <source>
        <dbReference type="ARBA" id="ARBA00023180"/>
    </source>
</evidence>
<evidence type="ECO:0000256" key="5">
    <source>
        <dbReference type="ARBA" id="ARBA00011748"/>
    </source>
</evidence>
<evidence type="ECO:0000256" key="20">
    <source>
        <dbReference type="ARBA" id="ARBA00023157"/>
    </source>
</evidence>
<dbReference type="GO" id="GO:0005737">
    <property type="term" value="C:cytoplasm"/>
    <property type="evidence" value="ECO:0007669"/>
    <property type="project" value="TreeGrafter"/>
</dbReference>
<evidence type="ECO:0000256" key="13">
    <source>
        <dbReference type="ARBA" id="ARBA00022801"/>
    </source>
</evidence>
<evidence type="ECO:0000256" key="2">
    <source>
        <dbReference type="ARBA" id="ARBA00004401"/>
    </source>
</evidence>
<evidence type="ECO:0000256" key="25">
    <source>
        <dbReference type="PIRSR" id="PIRSR634016-4"/>
    </source>
</evidence>
<dbReference type="GO" id="GO:0042277">
    <property type="term" value="F:peptide binding"/>
    <property type="evidence" value="ECO:0007669"/>
    <property type="project" value="TreeGrafter"/>
</dbReference>